<dbReference type="EMBL" id="FMYP01000069">
    <property type="protein sequence ID" value="SDC99303.1"/>
    <property type="molecule type" value="Genomic_DNA"/>
</dbReference>
<dbReference type="InterPro" id="IPR011761">
    <property type="entry name" value="ATP-grasp"/>
</dbReference>
<reference evidence="3 4" key="1">
    <citation type="submission" date="2016-09" db="EMBL/GenBank/DDBJ databases">
        <authorList>
            <person name="Capua I."/>
            <person name="De Benedictis P."/>
            <person name="Joannis T."/>
            <person name="Lombin L.H."/>
            <person name="Cattoli G."/>
        </authorList>
    </citation>
    <scope>NUCLEOTIDE SEQUENCE [LARGE SCALE GENOMIC DNA]</scope>
    <source>
        <strain evidence="3 4">A7P-90m</strain>
    </source>
</reference>
<evidence type="ECO:0000313" key="3">
    <source>
        <dbReference type="EMBL" id="SDC99303.1"/>
    </source>
</evidence>
<dbReference type="PROSITE" id="PS50975">
    <property type="entry name" value="ATP_GRASP"/>
    <property type="match status" value="1"/>
</dbReference>
<dbReference type="GO" id="GO:0046872">
    <property type="term" value="F:metal ion binding"/>
    <property type="evidence" value="ECO:0007669"/>
    <property type="project" value="InterPro"/>
</dbReference>
<keyword evidence="1" id="KW-0067">ATP-binding</keyword>
<evidence type="ECO:0000313" key="4">
    <source>
        <dbReference type="Proteomes" id="UP000199452"/>
    </source>
</evidence>
<keyword evidence="4" id="KW-1185">Reference proteome</keyword>
<proteinExistence type="predicted"/>
<evidence type="ECO:0000259" key="2">
    <source>
        <dbReference type="PROSITE" id="PS50975"/>
    </source>
</evidence>
<dbReference type="Pfam" id="PF15632">
    <property type="entry name" value="ATPgrasp_Ter"/>
    <property type="match status" value="1"/>
</dbReference>
<organism evidence="3 4">
    <name type="scientific">Williamwhitmania taraxaci</name>
    <dbReference type="NCBI Taxonomy" id="1640674"/>
    <lineage>
        <taxon>Bacteria</taxon>
        <taxon>Pseudomonadati</taxon>
        <taxon>Bacteroidota</taxon>
        <taxon>Bacteroidia</taxon>
        <taxon>Bacteroidales</taxon>
        <taxon>Williamwhitmaniaceae</taxon>
        <taxon>Williamwhitmania</taxon>
    </lineage>
</organism>
<dbReference type="OrthoDB" id="783569at2"/>
<dbReference type="GO" id="GO:0005524">
    <property type="term" value="F:ATP binding"/>
    <property type="evidence" value="ECO:0007669"/>
    <property type="project" value="UniProtKB-UniRule"/>
</dbReference>
<dbReference type="Gene3D" id="3.40.50.20">
    <property type="match status" value="1"/>
</dbReference>
<evidence type="ECO:0000256" key="1">
    <source>
        <dbReference type="PROSITE-ProRule" id="PRU00409"/>
    </source>
</evidence>
<dbReference type="RefSeq" id="WP_092440300.1">
    <property type="nucleotide sequence ID" value="NZ_FMYP01000069.1"/>
</dbReference>
<name>A0A1G6R4G5_9BACT</name>
<accession>A0A1G6R4G5</accession>
<gene>
    <name evidence="3" type="ORF">SAMN05216323_106921</name>
</gene>
<feature type="domain" description="ATP-grasp" evidence="2">
    <location>
        <begin position="131"/>
        <end position="309"/>
    </location>
</feature>
<dbReference type="SUPFAM" id="SSF56059">
    <property type="entry name" value="Glutathione synthetase ATP-binding domain-like"/>
    <property type="match status" value="1"/>
</dbReference>
<dbReference type="Gene3D" id="3.30.470.20">
    <property type="entry name" value="ATP-grasp fold, B domain"/>
    <property type="match status" value="1"/>
</dbReference>
<sequence length="348" mass="38824">MNPRKVTVAVTGLNNIDSPGPGIPVIRGIKESKEFDARIIGLAYEHLEPGIYMSELVDKTYMIPYPSEGKEALFARLLEIHEKEQIDVIIPNFDAELFSFIKLEQKLTEVGIRTYLPTLEQFDERNKSNLPAYGKKYGVNVPTSTDVFSHADLSNALKSMEYPVMVKGKYYDAYAAYSVEQAAIYFSKVAAKWGLPVIVQEFVKGTEVNVIALGDGAGNLIAAVPMRKQYITDKGKAWGGITIEDPTMMDLAQKVIAQTKWKGGMELELIRSADNKLYLLEINPRIPAWVYLAVGAGQNIPEALLKLALGIEVKPYSRYDVGKMFVRYSYDMIVDLEQFSTLATTGEL</sequence>
<dbReference type="STRING" id="1640674.SAMN05216323_106921"/>
<dbReference type="Proteomes" id="UP000199452">
    <property type="component" value="Unassembled WGS sequence"/>
</dbReference>
<dbReference type="AlphaFoldDB" id="A0A1G6R4G5"/>
<keyword evidence="1" id="KW-0547">Nucleotide-binding</keyword>
<protein>
    <submittedName>
        <fullName evidence="3">Carbamoyl-phosphate synthase large subunit</fullName>
    </submittedName>
</protein>